<reference evidence="1" key="1">
    <citation type="submission" date="2019-08" db="EMBL/GenBank/DDBJ databases">
        <authorList>
            <person name="Kucharzyk K."/>
            <person name="Murdoch R.W."/>
            <person name="Higgins S."/>
            <person name="Loffler F."/>
        </authorList>
    </citation>
    <scope>NUCLEOTIDE SEQUENCE</scope>
</reference>
<gene>
    <name evidence="1" type="ORF">SDC9_71751</name>
</gene>
<dbReference type="EMBL" id="VSSQ01004454">
    <property type="protein sequence ID" value="MPM25261.1"/>
    <property type="molecule type" value="Genomic_DNA"/>
</dbReference>
<organism evidence="1">
    <name type="scientific">bioreactor metagenome</name>
    <dbReference type="NCBI Taxonomy" id="1076179"/>
    <lineage>
        <taxon>unclassified sequences</taxon>
        <taxon>metagenomes</taxon>
        <taxon>ecological metagenomes</taxon>
    </lineage>
</organism>
<comment type="caution">
    <text evidence="1">The sequence shown here is derived from an EMBL/GenBank/DDBJ whole genome shotgun (WGS) entry which is preliminary data.</text>
</comment>
<name>A0A644YBH4_9ZZZZ</name>
<protein>
    <submittedName>
        <fullName evidence="1">Uncharacterized protein</fullName>
    </submittedName>
</protein>
<evidence type="ECO:0000313" key="1">
    <source>
        <dbReference type="EMBL" id="MPM25261.1"/>
    </source>
</evidence>
<sequence length="69" mass="7421">MNELLEHPVGLEVIKEMGLDQIDEESGLGSSTQDLILGMTIHSLSVLSNGSLNEEMVQNILLTVNGADK</sequence>
<dbReference type="AlphaFoldDB" id="A0A644YBH4"/>
<proteinExistence type="predicted"/>
<accession>A0A644YBH4</accession>